<organism evidence="2 3">
    <name type="scientific">Sorangium cellulosum</name>
    <name type="common">Polyangium cellulosum</name>
    <dbReference type="NCBI Taxonomy" id="56"/>
    <lineage>
        <taxon>Bacteria</taxon>
        <taxon>Pseudomonadati</taxon>
        <taxon>Myxococcota</taxon>
        <taxon>Polyangia</taxon>
        <taxon>Polyangiales</taxon>
        <taxon>Polyangiaceae</taxon>
        <taxon>Sorangium</taxon>
    </lineage>
</organism>
<evidence type="ECO:0000313" key="3">
    <source>
        <dbReference type="Proteomes" id="UP000075604"/>
    </source>
</evidence>
<feature type="domain" description="DUF6968" evidence="1">
    <location>
        <begin position="6"/>
        <end position="91"/>
    </location>
</feature>
<reference evidence="2 3" key="1">
    <citation type="submission" date="2014-02" db="EMBL/GenBank/DDBJ databases">
        <title>The small core and large imbalanced accessory genome model reveals a collaborative survival strategy of Sorangium cellulosum strains in nature.</title>
        <authorList>
            <person name="Han K."/>
            <person name="Peng R."/>
            <person name="Blom J."/>
            <person name="Li Y.-Z."/>
        </authorList>
    </citation>
    <scope>NUCLEOTIDE SEQUENCE [LARGE SCALE GENOMIC DNA]</scope>
    <source>
        <strain evidence="2 3">So0157-18</strain>
    </source>
</reference>
<name>A0A150P939_SORCE</name>
<dbReference type="EMBL" id="JELX01003443">
    <property type="protein sequence ID" value="KYF52212.1"/>
    <property type="molecule type" value="Genomic_DNA"/>
</dbReference>
<accession>A0A150P939</accession>
<evidence type="ECO:0000313" key="2">
    <source>
        <dbReference type="EMBL" id="KYF52212.1"/>
    </source>
</evidence>
<evidence type="ECO:0000259" key="1">
    <source>
        <dbReference type="Pfam" id="PF22302"/>
    </source>
</evidence>
<comment type="caution">
    <text evidence="2">The sequence shown here is derived from an EMBL/GenBank/DDBJ whole genome shotgun (WGS) entry which is preliminary data.</text>
</comment>
<dbReference type="InterPro" id="IPR054241">
    <property type="entry name" value="DUF6968"/>
</dbReference>
<sequence length="98" mass="10602">MRTLQMTLAGSSDVRDIIVRIGLPERDPVSGGDFRVLVEIEGLDEPYSRHFHGVDELQAFLAGCWVVPQILPALAPPGARLTWLGEDDLGFGTPSATS</sequence>
<proteinExistence type="predicted"/>
<dbReference type="Pfam" id="PF22302">
    <property type="entry name" value="DUF6968"/>
    <property type="match status" value="1"/>
</dbReference>
<dbReference type="Proteomes" id="UP000075604">
    <property type="component" value="Unassembled WGS sequence"/>
</dbReference>
<dbReference type="AlphaFoldDB" id="A0A150P939"/>
<gene>
    <name evidence="2" type="ORF">BE04_22525</name>
</gene>
<protein>
    <recommendedName>
        <fullName evidence="1">DUF6968 domain-containing protein</fullName>
    </recommendedName>
</protein>